<evidence type="ECO:0000313" key="9">
    <source>
        <dbReference type="EMBL" id="THU62947.1"/>
    </source>
</evidence>
<dbReference type="Gene3D" id="1.10.472.10">
    <property type="entry name" value="Cyclin-like"/>
    <property type="match status" value="2"/>
</dbReference>
<dbReference type="Pfam" id="PF00134">
    <property type="entry name" value="Cyclin_N"/>
    <property type="match status" value="1"/>
</dbReference>
<dbReference type="InterPro" id="IPR048258">
    <property type="entry name" value="Cyclins_cyclin-box"/>
</dbReference>
<dbReference type="InterPro" id="IPR039361">
    <property type="entry name" value="Cyclin"/>
</dbReference>
<evidence type="ECO:0000256" key="3">
    <source>
        <dbReference type="ARBA" id="ARBA00023127"/>
    </source>
</evidence>
<dbReference type="InterPro" id="IPR036915">
    <property type="entry name" value="Cyclin-like_sf"/>
</dbReference>
<feature type="region of interest" description="Disordered" evidence="6">
    <location>
        <begin position="417"/>
        <end position="437"/>
    </location>
</feature>
<dbReference type="FunFam" id="1.10.472.10:FF:000034">
    <property type="entry name" value="D2/4-type cyclin"/>
    <property type="match status" value="1"/>
</dbReference>
<dbReference type="Proteomes" id="UP000317650">
    <property type="component" value="Chromosome 1"/>
</dbReference>
<keyword evidence="10" id="KW-1185">Reference proteome</keyword>
<evidence type="ECO:0000256" key="1">
    <source>
        <dbReference type="ARBA" id="ARBA00009065"/>
    </source>
</evidence>
<sequence>MISSPWGPCRDREEAAAAGTDGGGWAGRRGWLDERGLKDGVRQHLPLVFTCVESGLNRLEMFQERGLSVIWDPPKRVPLPAYLRIHTNYRYASSVLLSSEDSNGILGLGDTEGQDFHGEAARRDLWRFPDTRRGIYAGISADFTLQSEDCVALMVDRESQQLPQGDYVKRLVRGQLDLAIRSDAIDWIQKVHAHHRFGPLSAYLSVNYLDRFLSSYEHSQGNAWMTQLLSVACLSLAAKADETEVLSSLDLQIGEARFVFESRTVQRMELLVLSTLKWRMQVVTPFSFIDYFLYKFRDGIVPDSSLVSRSVGLILGTVREIDFLEFRPSEIAAAVALTALKKTQVLEVGKALTCCNHVDMERVLRCNEVIQEMTLMKNRRYKKGGPSVSTAPKSPIGVLDATCVSYESDGITVGSHANCHPSSPAAKRRKLNRSSSS</sequence>
<dbReference type="InterPro" id="IPR006671">
    <property type="entry name" value="Cyclin_N"/>
</dbReference>
<evidence type="ECO:0000313" key="10">
    <source>
        <dbReference type="Proteomes" id="UP000317650"/>
    </source>
</evidence>
<evidence type="ECO:0000256" key="6">
    <source>
        <dbReference type="SAM" id="MobiDB-lite"/>
    </source>
</evidence>
<accession>A0A4S8JL86</accession>
<dbReference type="SMART" id="SM01332">
    <property type="entry name" value="Cyclin_C"/>
    <property type="match status" value="1"/>
</dbReference>
<comment type="caution">
    <text evidence="9">The sequence shown here is derived from an EMBL/GenBank/DDBJ whole genome shotgun (WGS) entry which is preliminary data.</text>
</comment>
<dbReference type="CDD" id="cd20544">
    <property type="entry name" value="CYCLIN_AtCycD-like_rpt2"/>
    <property type="match status" value="1"/>
</dbReference>
<protein>
    <submittedName>
        <fullName evidence="9">Uncharacterized protein</fullName>
    </submittedName>
</protein>
<keyword evidence="3 5" id="KW-0195">Cyclin</keyword>
<evidence type="ECO:0000259" key="8">
    <source>
        <dbReference type="SMART" id="SM01332"/>
    </source>
</evidence>
<evidence type="ECO:0000256" key="4">
    <source>
        <dbReference type="ARBA" id="ARBA00023306"/>
    </source>
</evidence>
<comment type="similarity">
    <text evidence="1">Belongs to the cyclin family. Cyclin D subfamily.</text>
</comment>
<feature type="region of interest" description="Disordered" evidence="6">
    <location>
        <begin position="1"/>
        <end position="22"/>
    </location>
</feature>
<dbReference type="GO" id="GO:0051301">
    <property type="term" value="P:cell division"/>
    <property type="evidence" value="ECO:0007669"/>
    <property type="project" value="UniProtKB-KW"/>
</dbReference>
<reference evidence="9 10" key="1">
    <citation type="journal article" date="2019" name="Nat. Plants">
        <title>Genome sequencing of Musa balbisiana reveals subgenome evolution and function divergence in polyploid bananas.</title>
        <authorList>
            <person name="Yao X."/>
        </authorList>
    </citation>
    <scope>NUCLEOTIDE SEQUENCE [LARGE SCALE GENOMIC DNA]</scope>
    <source>
        <strain evidence="10">cv. DH-PKW</strain>
        <tissue evidence="9">Leaves</tissue>
    </source>
</reference>
<dbReference type="STRING" id="52838.A0A4S8JL86"/>
<dbReference type="PANTHER" id="PTHR10177">
    <property type="entry name" value="CYCLINS"/>
    <property type="match status" value="1"/>
</dbReference>
<dbReference type="EMBL" id="PYDT01000004">
    <property type="protein sequence ID" value="THU62947.1"/>
    <property type="molecule type" value="Genomic_DNA"/>
</dbReference>
<keyword evidence="4" id="KW-0131">Cell cycle</keyword>
<dbReference type="InterPro" id="IPR004367">
    <property type="entry name" value="Cyclin_C-dom"/>
</dbReference>
<gene>
    <name evidence="9" type="ORF">C4D60_Mb01t10510</name>
</gene>
<organism evidence="9 10">
    <name type="scientific">Musa balbisiana</name>
    <name type="common">Banana</name>
    <dbReference type="NCBI Taxonomy" id="52838"/>
    <lineage>
        <taxon>Eukaryota</taxon>
        <taxon>Viridiplantae</taxon>
        <taxon>Streptophyta</taxon>
        <taxon>Embryophyta</taxon>
        <taxon>Tracheophyta</taxon>
        <taxon>Spermatophyta</taxon>
        <taxon>Magnoliopsida</taxon>
        <taxon>Liliopsida</taxon>
        <taxon>Zingiberales</taxon>
        <taxon>Musaceae</taxon>
        <taxon>Musa</taxon>
    </lineage>
</organism>
<name>A0A4S8JL86_MUSBA</name>
<evidence type="ECO:0000256" key="5">
    <source>
        <dbReference type="RuleBase" id="RU000383"/>
    </source>
</evidence>
<evidence type="ECO:0000259" key="7">
    <source>
        <dbReference type="SMART" id="SM00385"/>
    </source>
</evidence>
<dbReference type="AlphaFoldDB" id="A0A4S8JL86"/>
<feature type="domain" description="Cyclin C-terminal" evidence="8">
    <location>
        <begin position="283"/>
        <end position="394"/>
    </location>
</feature>
<dbReference type="Pfam" id="PF02984">
    <property type="entry name" value="Cyclin_C"/>
    <property type="match status" value="1"/>
</dbReference>
<feature type="domain" description="Cyclin-like" evidence="7">
    <location>
        <begin position="186"/>
        <end position="274"/>
    </location>
</feature>
<dbReference type="CDD" id="cd20543">
    <property type="entry name" value="CYCLIN_AtCycD-like_rpt1"/>
    <property type="match status" value="1"/>
</dbReference>
<dbReference type="InterPro" id="IPR013763">
    <property type="entry name" value="Cyclin-like_dom"/>
</dbReference>
<feature type="compositionally biased region" description="Basic residues" evidence="6">
    <location>
        <begin position="426"/>
        <end position="437"/>
    </location>
</feature>
<dbReference type="FunFam" id="1.10.472.10:FF:000040">
    <property type="entry name" value="D6-type cyclin"/>
    <property type="match status" value="1"/>
</dbReference>
<keyword evidence="2" id="KW-0132">Cell division</keyword>
<dbReference type="PROSITE" id="PS00292">
    <property type="entry name" value="CYCLINS"/>
    <property type="match status" value="1"/>
</dbReference>
<proteinExistence type="inferred from homology"/>
<dbReference type="SMART" id="SM00385">
    <property type="entry name" value="CYCLIN"/>
    <property type="match status" value="1"/>
</dbReference>
<evidence type="ECO:0000256" key="2">
    <source>
        <dbReference type="ARBA" id="ARBA00022618"/>
    </source>
</evidence>
<dbReference type="SUPFAM" id="SSF47954">
    <property type="entry name" value="Cyclin-like"/>
    <property type="match status" value="2"/>
</dbReference>